<dbReference type="OrthoDB" id="9787654at2"/>
<keyword evidence="4" id="KW-1185">Reference proteome</keyword>
<dbReference type="STRING" id="1123069.ruthe_03216"/>
<dbReference type="InterPro" id="IPR032466">
    <property type="entry name" value="Metal_Hydrolase"/>
</dbReference>
<dbReference type="Pfam" id="PF04909">
    <property type="entry name" value="Amidohydro_2"/>
    <property type="match status" value="1"/>
</dbReference>
<gene>
    <name evidence="3" type="ORF">ruthe_03216</name>
</gene>
<proteinExistence type="inferred from homology"/>
<comment type="caution">
    <text evidence="3">The sequence shown here is derived from an EMBL/GenBank/DDBJ whole genome shotgun (WGS) entry which is preliminary data.</text>
</comment>
<dbReference type="SUPFAM" id="SSF51556">
    <property type="entry name" value="Metallo-dependent hydrolases"/>
    <property type="match status" value="1"/>
</dbReference>
<name>S9S909_9RHOB</name>
<keyword evidence="3" id="KW-0378">Hydrolase</keyword>
<dbReference type="EMBL" id="AOLV01000039">
    <property type="protein sequence ID" value="EPX82754.1"/>
    <property type="molecule type" value="Genomic_DNA"/>
</dbReference>
<dbReference type="Gene3D" id="3.20.20.140">
    <property type="entry name" value="Metal-dependent hydrolases"/>
    <property type="match status" value="1"/>
</dbReference>
<dbReference type="PANTHER" id="PTHR43569">
    <property type="entry name" value="AMIDOHYDROLASE"/>
    <property type="match status" value="1"/>
</dbReference>
<evidence type="ECO:0000256" key="1">
    <source>
        <dbReference type="ARBA" id="ARBA00038310"/>
    </source>
</evidence>
<dbReference type="InterPro" id="IPR052350">
    <property type="entry name" value="Metallo-dep_Lactonases"/>
</dbReference>
<feature type="domain" description="Amidohydrolase-related" evidence="2">
    <location>
        <begin position="5"/>
        <end position="274"/>
    </location>
</feature>
<dbReference type="RefSeq" id="WP_021099269.1">
    <property type="nucleotide sequence ID" value="NZ_KE557325.1"/>
</dbReference>
<dbReference type="PANTHER" id="PTHR43569:SF2">
    <property type="entry name" value="AMIDOHYDROLASE-RELATED DOMAIN-CONTAINING PROTEIN"/>
    <property type="match status" value="1"/>
</dbReference>
<evidence type="ECO:0000259" key="2">
    <source>
        <dbReference type="Pfam" id="PF04909"/>
    </source>
</evidence>
<evidence type="ECO:0000313" key="3">
    <source>
        <dbReference type="EMBL" id="EPX82754.1"/>
    </source>
</evidence>
<sequence>MRLLDTHLHLIDRRVTGHAWTHRVPALQRDFPLEEALMLYGGRVAGSIFMEVAATDWVAESRWIAGLIREGRLLGQIANCRPETDEGFEAWLEEGPSLGVVGYRRILHEDVDEDVSLSETFRANVRRIGKAGFPFDVNVLGRTLWLARDLARACPEMRFVLDHCGTPDIAGGAFAEWARGLREVAACDNVVVKLSGITAYAAPGQATLETLRPWIHEVLEVFGPARMVWGSDWPVCNLGAGLPGWLAITEAVLAELSPDERDAIGWRNAEAVYGVRLPPVVGGATAGG</sequence>
<dbReference type="AlphaFoldDB" id="S9S909"/>
<protein>
    <submittedName>
        <fullName evidence="3">Putative metal-dependent hydrolase of the TIM-barrel fold protein</fullName>
    </submittedName>
</protein>
<accession>S9S909</accession>
<dbReference type="HOGENOM" id="CLU_044590_3_0_5"/>
<dbReference type="InterPro" id="IPR006680">
    <property type="entry name" value="Amidohydro-rel"/>
</dbReference>
<comment type="similarity">
    <text evidence="1">Belongs to the metallo-dependent hydrolases superfamily.</text>
</comment>
<dbReference type="Proteomes" id="UP000015346">
    <property type="component" value="Unassembled WGS sequence"/>
</dbReference>
<reference evidence="3 4" key="1">
    <citation type="journal article" date="2013" name="Stand. Genomic Sci.">
        <title>Genome sequence of the reddish-pigmented Rubellimicrobium thermophilum type strain (DSM 16684(T)), a member of the Roseobacter clade.</title>
        <authorList>
            <person name="Fiebig A."/>
            <person name="Riedel T."/>
            <person name="Gronow S."/>
            <person name="Petersen J."/>
            <person name="Klenk H.P."/>
            <person name="Goker M."/>
        </authorList>
    </citation>
    <scope>NUCLEOTIDE SEQUENCE [LARGE SCALE GENOMIC DNA]</scope>
    <source>
        <strain evidence="3 4">DSM 16684</strain>
    </source>
</reference>
<evidence type="ECO:0000313" key="4">
    <source>
        <dbReference type="Proteomes" id="UP000015346"/>
    </source>
</evidence>
<dbReference type="GO" id="GO:0016787">
    <property type="term" value="F:hydrolase activity"/>
    <property type="evidence" value="ECO:0007669"/>
    <property type="project" value="UniProtKB-KW"/>
</dbReference>
<organism evidence="3 4">
    <name type="scientific">Rubellimicrobium thermophilum DSM 16684</name>
    <dbReference type="NCBI Taxonomy" id="1123069"/>
    <lineage>
        <taxon>Bacteria</taxon>
        <taxon>Pseudomonadati</taxon>
        <taxon>Pseudomonadota</taxon>
        <taxon>Alphaproteobacteria</taxon>
        <taxon>Rhodobacterales</taxon>
        <taxon>Roseobacteraceae</taxon>
        <taxon>Rubellimicrobium</taxon>
    </lineage>
</organism>